<name>A0A6G6J8P1_PSENT</name>
<sequence length="278" mass="30587">MTGQILSFKPHLQFQDTCGVPLDSMPSQEPFRKAIAGRLGIAPAALHTESQCLEAGKKLFSTAKSPEEWLADAEALVRATAESILLSHKGRIDPKGRTAIAVAKELLAGRHITRERKAQIERLMESSPDLVHAEPLQAVRAGSSGEVDYPSQGRDPADWLHLGSDEARELLRSYSRDESKVFRVAYQGGIFDVSFKPDTGEQIETSHGTLQAEPAQVDALARGDWWYNSIEVQLRRQDGSHVTEVTTVCAIWLRVPSYSSAHEVIVAMCDAVLTDIPF</sequence>
<keyword evidence="1" id="KW-0614">Plasmid</keyword>
<dbReference type="Proteomes" id="UP000501063">
    <property type="component" value="Plasmid pPniHBP1_1"/>
</dbReference>
<geneLocation type="plasmid" evidence="2">
    <name>ppnihbp1_1</name>
</geneLocation>
<organism evidence="1 2">
    <name type="scientific">Pseudomonas nitroreducens</name>
    <dbReference type="NCBI Taxonomy" id="46680"/>
    <lineage>
        <taxon>Bacteria</taxon>
        <taxon>Pseudomonadati</taxon>
        <taxon>Pseudomonadota</taxon>
        <taxon>Gammaproteobacteria</taxon>
        <taxon>Pseudomonadales</taxon>
        <taxon>Pseudomonadaceae</taxon>
        <taxon>Pseudomonas</taxon>
    </lineage>
</organism>
<dbReference type="EMBL" id="CP049142">
    <property type="protein sequence ID" value="QIE91573.1"/>
    <property type="molecule type" value="Genomic_DNA"/>
</dbReference>
<dbReference type="RefSeq" id="WP_024764867.1">
    <property type="nucleotide sequence ID" value="NZ_CP049142.1"/>
</dbReference>
<evidence type="ECO:0000313" key="1">
    <source>
        <dbReference type="EMBL" id="QIE91573.1"/>
    </source>
</evidence>
<evidence type="ECO:0000313" key="2">
    <source>
        <dbReference type="Proteomes" id="UP000501063"/>
    </source>
</evidence>
<dbReference type="AlphaFoldDB" id="A0A6G6J8P1"/>
<gene>
    <name evidence="1" type="ORF">G5B91_35160</name>
</gene>
<dbReference type="KEGG" id="pnt:G5B91_35160"/>
<reference evidence="1 2" key="1">
    <citation type="submission" date="2020-02" db="EMBL/GenBank/DDBJ databases">
        <title>Integrative conjugative elements (ICEs) and plasmids drive adaptation of Pseudomonas nitroreducens strain HBP1 to wastewater environment.</title>
        <authorList>
            <person name="Sentchilo V."/>
            <person name="Carraro N."/>
            <person name="Bertelli C."/>
            <person name="van der Meer J.R."/>
        </authorList>
    </citation>
    <scope>NUCLEOTIDE SEQUENCE [LARGE SCALE GENOMIC DNA]</scope>
    <source>
        <strain evidence="1 2">HBP1</strain>
        <plasmid evidence="2">ppnihbp1_1</plasmid>
    </source>
</reference>
<accession>A0A6G6J8P1</accession>
<proteinExistence type="predicted"/>
<protein>
    <submittedName>
        <fullName evidence="1">Uncharacterized protein</fullName>
    </submittedName>
</protein>